<keyword evidence="2" id="KW-1185">Reference proteome</keyword>
<reference evidence="1 2" key="1">
    <citation type="submission" date="2021-06" db="EMBL/GenBank/DDBJ databases">
        <title>Caerostris extrusa draft genome.</title>
        <authorList>
            <person name="Kono N."/>
            <person name="Arakawa K."/>
        </authorList>
    </citation>
    <scope>NUCLEOTIDE SEQUENCE [LARGE SCALE GENOMIC DNA]</scope>
</reference>
<proteinExistence type="predicted"/>
<accession>A0AAV4T986</accession>
<protein>
    <submittedName>
        <fullName evidence="1">Uncharacterized protein</fullName>
    </submittedName>
</protein>
<sequence length="132" mass="14844">MAALATLVVGICLQAIFCAIKFAFGDDVVSLFLVVEYVLMMKLIKFESLRESVKVKVDVTVPTKQKVLPLVYSKTVWMMCEALGIEASLASFEEARVEKMRFKTIKNLKYQLLILKRFGCFAKLLGLKAELA</sequence>
<dbReference type="Proteomes" id="UP001054945">
    <property type="component" value="Unassembled WGS sequence"/>
</dbReference>
<evidence type="ECO:0000313" key="2">
    <source>
        <dbReference type="Proteomes" id="UP001054945"/>
    </source>
</evidence>
<evidence type="ECO:0000313" key="1">
    <source>
        <dbReference type="EMBL" id="GIY42269.1"/>
    </source>
</evidence>
<organism evidence="1 2">
    <name type="scientific">Caerostris extrusa</name>
    <name type="common">Bark spider</name>
    <name type="synonym">Caerostris bankana</name>
    <dbReference type="NCBI Taxonomy" id="172846"/>
    <lineage>
        <taxon>Eukaryota</taxon>
        <taxon>Metazoa</taxon>
        <taxon>Ecdysozoa</taxon>
        <taxon>Arthropoda</taxon>
        <taxon>Chelicerata</taxon>
        <taxon>Arachnida</taxon>
        <taxon>Araneae</taxon>
        <taxon>Araneomorphae</taxon>
        <taxon>Entelegynae</taxon>
        <taxon>Araneoidea</taxon>
        <taxon>Araneidae</taxon>
        <taxon>Caerostris</taxon>
    </lineage>
</organism>
<name>A0AAV4T986_CAEEX</name>
<comment type="caution">
    <text evidence="1">The sequence shown here is derived from an EMBL/GenBank/DDBJ whole genome shotgun (WGS) entry which is preliminary data.</text>
</comment>
<gene>
    <name evidence="1" type="ORF">CEXT_699641</name>
</gene>
<dbReference type="AlphaFoldDB" id="A0AAV4T986"/>
<dbReference type="EMBL" id="BPLR01010826">
    <property type="protein sequence ID" value="GIY42269.1"/>
    <property type="molecule type" value="Genomic_DNA"/>
</dbReference>